<proteinExistence type="predicted"/>
<dbReference type="EMBL" id="LT854257">
    <property type="protein sequence ID" value="SMR52965.1"/>
    <property type="molecule type" value="Genomic_DNA"/>
</dbReference>
<dbReference type="AlphaFoldDB" id="A0A2H1GHC5"/>
<sequence length="84" mass="9100">MSRGGSVNTLVIRPSNLRKDWEPFAPIRSSTAVLITVLVLHTLPPGFTQSKASDDRILDIASGSIDIVESPRSTLRGQDLDLSI</sequence>
<dbReference type="Proteomes" id="UP000245764">
    <property type="component" value="Chromosome 5"/>
</dbReference>
<evidence type="ECO:0000313" key="2">
    <source>
        <dbReference type="Proteomes" id="UP000245764"/>
    </source>
</evidence>
<accession>A0A2H1GHC5</accession>
<gene>
    <name evidence="1" type="ORF">ZT1E4_G6240</name>
</gene>
<reference evidence="2" key="1">
    <citation type="submission" date="2017-05" db="EMBL/GenBank/DDBJ databases">
        <authorList>
            <person name="Song R."/>
            <person name="Chenine A.L."/>
            <person name="Ruprecht R.M."/>
        </authorList>
    </citation>
    <scope>NUCLEOTIDE SEQUENCE [LARGE SCALE GENOMIC DNA]</scope>
</reference>
<organism evidence="1 2">
    <name type="scientific">Zymoseptoria tritici ST99CH_1E4</name>
    <dbReference type="NCBI Taxonomy" id="1276532"/>
    <lineage>
        <taxon>Eukaryota</taxon>
        <taxon>Fungi</taxon>
        <taxon>Dikarya</taxon>
        <taxon>Ascomycota</taxon>
        <taxon>Pezizomycotina</taxon>
        <taxon>Dothideomycetes</taxon>
        <taxon>Dothideomycetidae</taxon>
        <taxon>Mycosphaerellales</taxon>
        <taxon>Mycosphaerellaceae</taxon>
        <taxon>Zymoseptoria</taxon>
    </lineage>
</organism>
<evidence type="ECO:0000313" key="1">
    <source>
        <dbReference type="EMBL" id="SMR52965.1"/>
    </source>
</evidence>
<protein>
    <submittedName>
        <fullName evidence="1">Uncharacterized protein</fullName>
    </submittedName>
</protein>
<name>A0A2H1GHC5_ZYMTR</name>